<sequence length="188" mass="21048">MCNQVICCVALCLLGAGTADGEITQTPKYLIREEGQGVTLECEQDFNHDSMYWYRQDPGQGLRLIYHSQVVPDVQKGDIPEGYSASRDKKPLFPLTVTSAKKNQTALYLCASSRDTVKHSHVLSMQKCVSSPASPPDGRLFWVQCPHLPALFPFHQTLKATAAINVLRGMARHLSDPHLCHLYLYLYQ</sequence>
<dbReference type="InterPro" id="IPR007110">
    <property type="entry name" value="Ig-like_dom"/>
</dbReference>
<dbReference type="PROSITE" id="PS50835">
    <property type="entry name" value="IG_LIKE"/>
    <property type="match status" value="1"/>
</dbReference>
<evidence type="ECO:0000313" key="6">
    <source>
        <dbReference type="Proteomes" id="UP000472268"/>
    </source>
</evidence>
<evidence type="ECO:0000313" key="5">
    <source>
        <dbReference type="Ensembl" id="ENSSSUP00005002587.1"/>
    </source>
</evidence>
<dbReference type="InterPro" id="IPR050413">
    <property type="entry name" value="TCR_beta_variable"/>
</dbReference>
<dbReference type="InterPro" id="IPR036179">
    <property type="entry name" value="Ig-like_dom_sf"/>
</dbReference>
<feature type="signal peptide" evidence="3">
    <location>
        <begin position="1"/>
        <end position="21"/>
    </location>
</feature>
<reference evidence="5" key="2">
    <citation type="submission" date="2025-08" db="UniProtKB">
        <authorList>
            <consortium name="Ensembl"/>
        </authorList>
    </citation>
    <scope>IDENTIFICATION</scope>
</reference>
<keyword evidence="1 3" id="KW-0732">Signal</keyword>
<dbReference type="InterPro" id="IPR013106">
    <property type="entry name" value="Ig_V-set"/>
</dbReference>
<accession>A0A673SPI4</accession>
<dbReference type="InterPro" id="IPR013783">
    <property type="entry name" value="Ig-like_fold"/>
</dbReference>
<dbReference type="GO" id="GO:0002376">
    <property type="term" value="P:immune system process"/>
    <property type="evidence" value="ECO:0007669"/>
    <property type="project" value="UniProtKB-KW"/>
</dbReference>
<dbReference type="PANTHER" id="PTHR23268">
    <property type="entry name" value="T-CELL RECEPTOR BETA CHAIN"/>
    <property type="match status" value="1"/>
</dbReference>
<dbReference type="PANTHER" id="PTHR23268:SF28">
    <property type="entry name" value="T CELL RECEPTOR BETA VARIABLE 19"/>
    <property type="match status" value="1"/>
</dbReference>
<reference evidence="5 6" key="1">
    <citation type="submission" date="2019-05" db="EMBL/GenBank/DDBJ databases">
        <title>A Chromosome-scale Meerkat (S. suricatta) Genome Assembly.</title>
        <authorList>
            <person name="Dudchenko O."/>
            <person name="Lieberman Aiden E."/>
            <person name="Tung J."/>
            <person name="Barreiro L.B."/>
            <person name="Clutton-Brock T.H."/>
        </authorList>
    </citation>
    <scope>NUCLEOTIDE SEQUENCE [LARGE SCALE GENOMIC DNA]</scope>
</reference>
<dbReference type="GO" id="GO:0007166">
    <property type="term" value="P:cell surface receptor signaling pathway"/>
    <property type="evidence" value="ECO:0007669"/>
    <property type="project" value="TreeGrafter"/>
</dbReference>
<feature type="chain" id="PRO_5025606821" description="Ig-like domain-containing protein" evidence="3">
    <location>
        <begin position="22"/>
        <end position="188"/>
    </location>
</feature>
<dbReference type="OMA" id="YLCAYSR"/>
<dbReference type="Proteomes" id="UP000472268">
    <property type="component" value="Chromosome 2"/>
</dbReference>
<proteinExistence type="predicted"/>
<evidence type="ECO:0000256" key="2">
    <source>
        <dbReference type="ARBA" id="ARBA00022859"/>
    </source>
</evidence>
<dbReference type="InterPro" id="IPR003599">
    <property type="entry name" value="Ig_sub"/>
</dbReference>
<evidence type="ECO:0000259" key="4">
    <source>
        <dbReference type="PROSITE" id="PS50835"/>
    </source>
</evidence>
<organism evidence="5 6">
    <name type="scientific">Suricata suricatta</name>
    <name type="common">Meerkat</name>
    <dbReference type="NCBI Taxonomy" id="37032"/>
    <lineage>
        <taxon>Eukaryota</taxon>
        <taxon>Metazoa</taxon>
        <taxon>Chordata</taxon>
        <taxon>Craniata</taxon>
        <taxon>Vertebrata</taxon>
        <taxon>Euteleostomi</taxon>
        <taxon>Mammalia</taxon>
        <taxon>Eutheria</taxon>
        <taxon>Laurasiatheria</taxon>
        <taxon>Carnivora</taxon>
        <taxon>Feliformia</taxon>
        <taxon>Herpestidae</taxon>
        <taxon>Suricata</taxon>
    </lineage>
</organism>
<dbReference type="AlphaFoldDB" id="A0A673SPI4"/>
<evidence type="ECO:0000256" key="1">
    <source>
        <dbReference type="ARBA" id="ARBA00022729"/>
    </source>
</evidence>
<dbReference type="Gene3D" id="2.60.40.10">
    <property type="entry name" value="Immunoglobulins"/>
    <property type="match status" value="1"/>
</dbReference>
<feature type="domain" description="Ig-like" evidence="4">
    <location>
        <begin position="21"/>
        <end position="130"/>
    </location>
</feature>
<protein>
    <recommendedName>
        <fullName evidence="4">Ig-like domain-containing protein</fullName>
    </recommendedName>
</protein>
<dbReference type="SMART" id="SM00406">
    <property type="entry name" value="IGv"/>
    <property type="match status" value="1"/>
</dbReference>
<keyword evidence="6" id="KW-1185">Reference proteome</keyword>
<name>A0A673SPI4_SURSU</name>
<dbReference type="SUPFAM" id="SSF48726">
    <property type="entry name" value="Immunoglobulin"/>
    <property type="match status" value="1"/>
</dbReference>
<dbReference type="SMART" id="SM00409">
    <property type="entry name" value="IG"/>
    <property type="match status" value="1"/>
</dbReference>
<evidence type="ECO:0000256" key="3">
    <source>
        <dbReference type="SAM" id="SignalP"/>
    </source>
</evidence>
<reference evidence="5" key="3">
    <citation type="submission" date="2025-09" db="UniProtKB">
        <authorList>
            <consortium name="Ensembl"/>
        </authorList>
    </citation>
    <scope>IDENTIFICATION</scope>
</reference>
<keyword evidence="2" id="KW-0391">Immunity</keyword>
<dbReference type="GO" id="GO:0005886">
    <property type="term" value="C:plasma membrane"/>
    <property type="evidence" value="ECO:0007669"/>
    <property type="project" value="TreeGrafter"/>
</dbReference>
<dbReference type="Ensembl" id="ENSSSUT00005003030.1">
    <property type="protein sequence ID" value="ENSSSUP00005002587.1"/>
    <property type="gene ID" value="ENSSSUG00005001758.1"/>
</dbReference>
<dbReference type="Pfam" id="PF07686">
    <property type="entry name" value="V-set"/>
    <property type="match status" value="1"/>
</dbReference>